<evidence type="ECO:0000313" key="4">
    <source>
        <dbReference type="Proteomes" id="UP000323876"/>
    </source>
</evidence>
<name>A0A5N0DKV4_9NOCA</name>
<feature type="transmembrane region" description="Helical" evidence="2">
    <location>
        <begin position="488"/>
        <end position="509"/>
    </location>
</feature>
<evidence type="ECO:0008006" key="5">
    <source>
        <dbReference type="Google" id="ProtNLM"/>
    </source>
</evidence>
<feature type="transmembrane region" description="Helical" evidence="2">
    <location>
        <begin position="568"/>
        <end position="587"/>
    </location>
</feature>
<comment type="caution">
    <text evidence="3">The sequence shown here is derived from an EMBL/GenBank/DDBJ whole genome shotgun (WGS) entry which is preliminary data.</text>
</comment>
<keyword evidence="4" id="KW-1185">Reference proteome</keyword>
<keyword evidence="2" id="KW-1133">Transmembrane helix</keyword>
<feature type="transmembrane region" description="Helical" evidence="2">
    <location>
        <begin position="655"/>
        <end position="674"/>
    </location>
</feature>
<feature type="compositionally biased region" description="Polar residues" evidence="1">
    <location>
        <begin position="807"/>
        <end position="820"/>
    </location>
</feature>
<sequence>MLAELMTSSEPDTPAQAIAEALAQINALAGYSGRHALVSGMSDCIKSRMTFSPDHPPLLDLRRLAQVCLKHEGLGYAELTSPLRKSFDPADHAVQHALSIIEQHWPPARRQPIGRDRLLEVNRTLDGLVEKLANVVRRELREEVRRWRVDYPPILGVRWRVAEDRLIVPWTEIPVGHDETRMRHGVLQEIADVYDEIPSGRLVVLGKIGSGKTTLMNFLALAILGEEATRDPAAGVPVIFNLASWNPGKAGIFKWMATVINRDHPGISIEDAGRLLAGNRILPMLDGLDEYKHAARRAVALDALSAVDIPLVVACRIDEYGETLGHSRPLRRAWAIQLEPLTLHDLNEFLPAKAHSQEGPQLWHQVLDRMSKEEPDTEILRKVLDSPLMVSLAHVMYGSLAAHKNPLELVQISWQSSRELERHLYAGFVDTLYPESRNDTPPGYDDDEMPKLFYHRDDAKRWLHFIAQQVQNGEIQWWRLGNGTPRPLRLVIFAVCAALMGAAAGLAIAGRVTLLGVRPPIGGTLAGLVLGALAGAAYGWIYEGERPIQVQLFSPAGRRNLRYELVKAPLYGITAVCAGYPLVVWGLHTYGRWGWFLFAIGGLVASIPPSLVQHWAKQPGRKPLCTEIQIASSGGVLTCLVLALIGAILDRPPGPFGIWSAAAIVYGVLLAFVYGPQAPIDANEPASPIEMVDNSRKHFRYYSIAIIVTYTASTIFVTGLSLIGIIGAVTYGSVAGLASGVVNNAWGRWAVLTRGWLRFTGDLPTDLLPFLEEAHRRHMFRQSGAVYRFSHEALERYLRELPPEAWTDTSTDAPRTSAPAQKTRRPRDRLHRVAAVHCPCGQRWPGVPAETITLFTRVFNPSAGISTLIGSRCRRPDSRYVLHRHDG</sequence>
<proteinExistence type="predicted"/>
<accession>A0A5N0DKV4</accession>
<keyword evidence="2" id="KW-0472">Membrane</keyword>
<evidence type="ECO:0000256" key="1">
    <source>
        <dbReference type="SAM" id="MobiDB-lite"/>
    </source>
</evidence>
<dbReference type="AlphaFoldDB" id="A0A5N0DKV4"/>
<keyword evidence="2" id="KW-0812">Transmembrane</keyword>
<dbReference type="Gene3D" id="3.40.50.300">
    <property type="entry name" value="P-loop containing nucleotide triphosphate hydrolases"/>
    <property type="match status" value="1"/>
</dbReference>
<feature type="transmembrane region" description="Helical" evidence="2">
    <location>
        <begin position="701"/>
        <end position="729"/>
    </location>
</feature>
<feature type="region of interest" description="Disordered" evidence="1">
    <location>
        <begin position="805"/>
        <end position="828"/>
    </location>
</feature>
<feature type="transmembrane region" description="Helical" evidence="2">
    <location>
        <begin position="628"/>
        <end position="649"/>
    </location>
</feature>
<reference evidence="3 4" key="1">
    <citation type="submission" date="2019-09" db="EMBL/GenBank/DDBJ databases">
        <authorList>
            <person name="Wang X."/>
        </authorList>
    </citation>
    <scope>NUCLEOTIDE SEQUENCE [LARGE SCALE GENOMIC DNA]</scope>
    <source>
        <strain evidence="3 4">CICC 11023</strain>
    </source>
</reference>
<evidence type="ECO:0000256" key="2">
    <source>
        <dbReference type="SAM" id="Phobius"/>
    </source>
</evidence>
<organism evidence="3 4">
    <name type="scientific">Nocardia colli</name>
    <dbReference type="NCBI Taxonomy" id="2545717"/>
    <lineage>
        <taxon>Bacteria</taxon>
        <taxon>Bacillati</taxon>
        <taxon>Actinomycetota</taxon>
        <taxon>Actinomycetes</taxon>
        <taxon>Mycobacteriales</taxon>
        <taxon>Nocardiaceae</taxon>
        <taxon>Nocardia</taxon>
    </lineage>
</organism>
<dbReference type="SUPFAM" id="SSF52540">
    <property type="entry name" value="P-loop containing nucleoside triphosphate hydrolases"/>
    <property type="match status" value="1"/>
</dbReference>
<dbReference type="EMBL" id="VXLC01000051">
    <property type="protein sequence ID" value="KAA8877316.1"/>
    <property type="molecule type" value="Genomic_DNA"/>
</dbReference>
<evidence type="ECO:0000313" key="3">
    <source>
        <dbReference type="EMBL" id="KAA8877316.1"/>
    </source>
</evidence>
<protein>
    <recommendedName>
        <fullName evidence="5">NACHT domain-containing protein</fullName>
    </recommendedName>
</protein>
<dbReference type="OrthoDB" id="419058at2"/>
<dbReference type="InterPro" id="IPR027417">
    <property type="entry name" value="P-loop_NTPase"/>
</dbReference>
<gene>
    <name evidence="3" type="ORF">F3087_44905</name>
</gene>
<feature type="transmembrane region" description="Helical" evidence="2">
    <location>
        <begin position="593"/>
        <end position="616"/>
    </location>
</feature>
<feature type="transmembrane region" description="Helical" evidence="2">
    <location>
        <begin position="521"/>
        <end position="541"/>
    </location>
</feature>
<dbReference type="Proteomes" id="UP000323876">
    <property type="component" value="Unassembled WGS sequence"/>
</dbReference>
<dbReference type="RefSeq" id="WP_150408326.1">
    <property type="nucleotide sequence ID" value="NZ_VXLC01000051.1"/>
</dbReference>